<feature type="region of interest" description="Disordered" evidence="1">
    <location>
        <begin position="73"/>
        <end position="96"/>
    </location>
</feature>
<feature type="compositionally biased region" description="Basic and acidic residues" evidence="1">
    <location>
        <begin position="82"/>
        <end position="95"/>
    </location>
</feature>
<dbReference type="PANTHER" id="PTHR22093">
    <property type="entry name" value="LEUKOCYTE RECEPTOR CLUSTER LRC MEMBER 1"/>
    <property type="match status" value="1"/>
</dbReference>
<feature type="compositionally biased region" description="Basic and acidic residues" evidence="1">
    <location>
        <begin position="227"/>
        <end position="253"/>
    </location>
</feature>
<sequence length="253" mass="29812">MNILPKKSWHVRTRKNIERVQRDEAEAERLANIERDRVLRAEQEARVRELRIRAGIHDEEQDRRQHLDLFQNPHEAQQSSNPDHEAEQRQREASRRVKAGLCNSLTRPQDVDKPWYCGTVRNQPDKKTSKSELITSIYDPMTAIRHAEQTVRQRRRAERARIESSKSTKVGSQSRGMMMRTSTLESDSSPEIVCEIKTSDKTKMRVGSMKREVRHSHSRATTSNDLRAIEERRGREIKFKRHSEETKRSRNRQ</sequence>
<dbReference type="AlphaFoldDB" id="A0A6G1SIU5"/>
<gene>
    <name evidence="3" type="primary">Leng1</name>
    <name evidence="3" type="ORF">g.19946</name>
</gene>
<protein>
    <submittedName>
        <fullName evidence="3">Leukocyte receptor cluster member 1</fullName>
    </submittedName>
</protein>
<organism evidence="3">
    <name type="scientific">Aceria tosichella</name>
    <name type="common">wheat curl mite</name>
    <dbReference type="NCBI Taxonomy" id="561515"/>
    <lineage>
        <taxon>Eukaryota</taxon>
        <taxon>Metazoa</taxon>
        <taxon>Ecdysozoa</taxon>
        <taxon>Arthropoda</taxon>
        <taxon>Chelicerata</taxon>
        <taxon>Arachnida</taxon>
        <taxon>Acari</taxon>
        <taxon>Acariformes</taxon>
        <taxon>Trombidiformes</taxon>
        <taxon>Prostigmata</taxon>
        <taxon>Eupodina</taxon>
        <taxon>Eriophyoidea</taxon>
        <taxon>Eriophyidae</taxon>
        <taxon>Eriophyinae</taxon>
        <taxon>Aceriini</taxon>
        <taxon>Aceria</taxon>
    </lineage>
</organism>
<evidence type="ECO:0000259" key="2">
    <source>
        <dbReference type="SMART" id="SM01083"/>
    </source>
</evidence>
<evidence type="ECO:0000256" key="1">
    <source>
        <dbReference type="SAM" id="MobiDB-lite"/>
    </source>
</evidence>
<dbReference type="InterPro" id="IPR039875">
    <property type="entry name" value="LENG1-like"/>
</dbReference>
<feature type="domain" description="CBF1-interacting co-repressor CIR N-terminal" evidence="2">
    <location>
        <begin position="8"/>
        <end position="44"/>
    </location>
</feature>
<proteinExistence type="predicted"/>
<dbReference type="SMART" id="SM01083">
    <property type="entry name" value="Cir_N"/>
    <property type="match status" value="1"/>
</dbReference>
<dbReference type="PANTHER" id="PTHR22093:SF0">
    <property type="entry name" value="LEUKOCYTE RECEPTOR CLUSTER MEMBER 1"/>
    <property type="match status" value="1"/>
</dbReference>
<dbReference type="EMBL" id="GGYP01005695">
    <property type="protein sequence ID" value="MDE50466.1"/>
    <property type="molecule type" value="Transcribed_RNA"/>
</dbReference>
<accession>A0A6G1SIU5</accession>
<name>A0A6G1SIU5_9ACAR</name>
<feature type="compositionally biased region" description="Polar residues" evidence="1">
    <location>
        <begin position="167"/>
        <end position="189"/>
    </location>
</feature>
<feature type="region of interest" description="Disordered" evidence="1">
    <location>
        <begin position="155"/>
        <end position="253"/>
    </location>
</feature>
<evidence type="ECO:0000313" key="3">
    <source>
        <dbReference type="EMBL" id="MDE50466.1"/>
    </source>
</evidence>
<keyword evidence="3" id="KW-0675">Receptor</keyword>
<reference evidence="3" key="1">
    <citation type="submission" date="2018-10" db="EMBL/GenBank/DDBJ databases">
        <title>Transcriptome assembly of Aceria tosichella (Wheat curl mite) Type 2.</title>
        <authorList>
            <person name="Scully E.D."/>
            <person name="Geib S.M."/>
            <person name="Palmer N.A."/>
            <person name="Gupta A.K."/>
            <person name="Sarath G."/>
            <person name="Tatineni S."/>
        </authorList>
    </citation>
    <scope>NUCLEOTIDE SEQUENCE</scope>
    <source>
        <strain evidence="3">LincolnNE</strain>
    </source>
</reference>
<dbReference type="InterPro" id="IPR019339">
    <property type="entry name" value="CIR_N_dom"/>
</dbReference>